<feature type="chain" id="PRO_5003838059" evidence="1">
    <location>
        <begin position="25"/>
        <end position="862"/>
    </location>
</feature>
<keyword evidence="1" id="KW-0732">Signal</keyword>
<name>K0SUY0_THAOC</name>
<proteinExistence type="predicted"/>
<keyword evidence="3" id="KW-1185">Reference proteome</keyword>
<evidence type="ECO:0000313" key="2">
    <source>
        <dbReference type="EMBL" id="EJK62082.1"/>
    </source>
</evidence>
<protein>
    <submittedName>
        <fullName evidence="2">Uncharacterized protein</fullName>
    </submittedName>
</protein>
<sequence length="862" mass="91256">MHGTARRPLASSLLLLGVLLLGPGLKPDEDGILLGDLEVLFGFLVLPPVDRVDPKSGIARAPLDLVLNLGGLDHVVLGPDRLLCAGVALRCLAGEAVLDCIVDHVRDPDRRGGHALGHVHFLLVLDLKEAHGLPPLRRNVALARLVEARHDGALNPGVAAIIYEACLLALNDTQDARFLLAILTEPGNDVSEHVLLVLSSQAPAEEGKVLEVVVGDGSLATGQTREVATGVLPDQVLFLSGLAGGSSQPGALLTEVVVIAIDEGLRQHCTRLEAEVTARNRGDLQGAYREEDVASDRAVEALVDDEARIGFAQDVEEHARPLGRLGGVQPGVDELRVDVRSGLGEEHVAPRAEHDEEANEVVPVEVELEEVDPLVVPEHEPVVLSPEEGDVLVTREIRDEPELSIARAVPPRDAVLVAPSDSAVSLDFLNIILALVSSLLDWNPGGGFLLIDGPGVQAVGSVIIIDGPGVHGNCTIDLLLGESGRLPGVPTLELFQHGSEVIADRTVVVKEQAHAVVVEELVEALQGVDLHPLPAQPLRHASLERVHDDAEEDPVHVDAAAEHVALVFALVARIDEGLGVEGQTVPVVVDGLADGRREIVEGQAVESVEEEAHDIDLALGQQAVDWPTLRPPCLAVLAVDRGIPAVLAVDLVDLDPVSGRADLSLPMAVDERPRSVHAESAAVWVRERKGRGRRVDHLVPIVEALDTIAADAPGLVERGLLVLVEVPHAEGSESPGTSAILFSGGGVVPPDLLRVLLGRGAVLPGVVLSLAAIGRGWLPPALALVEQGRERGLVLVAVGVAPVMTRLLRGRLPVAVVGVLARVMSRLPRNAFIFLFLVAQRADKGRAVSKLGLCRYWEFNNI</sequence>
<dbReference type="EMBL" id="AGNL01019134">
    <property type="protein sequence ID" value="EJK62082.1"/>
    <property type="molecule type" value="Genomic_DNA"/>
</dbReference>
<accession>K0SUY0</accession>
<gene>
    <name evidence="2" type="ORF">THAOC_17321</name>
</gene>
<dbReference type="AlphaFoldDB" id="K0SUY0"/>
<reference evidence="2 3" key="1">
    <citation type="journal article" date="2012" name="Genome Biol.">
        <title>Genome and low-iron response of an oceanic diatom adapted to chronic iron limitation.</title>
        <authorList>
            <person name="Lommer M."/>
            <person name="Specht M."/>
            <person name="Roy A.S."/>
            <person name="Kraemer L."/>
            <person name="Andreson R."/>
            <person name="Gutowska M.A."/>
            <person name="Wolf J."/>
            <person name="Bergner S.V."/>
            <person name="Schilhabel M.B."/>
            <person name="Klostermeier U.C."/>
            <person name="Beiko R.G."/>
            <person name="Rosenstiel P."/>
            <person name="Hippler M."/>
            <person name="Laroche J."/>
        </authorList>
    </citation>
    <scope>NUCLEOTIDE SEQUENCE [LARGE SCALE GENOMIC DNA]</scope>
    <source>
        <strain evidence="2 3">CCMP1005</strain>
    </source>
</reference>
<evidence type="ECO:0000313" key="3">
    <source>
        <dbReference type="Proteomes" id="UP000266841"/>
    </source>
</evidence>
<evidence type="ECO:0000256" key="1">
    <source>
        <dbReference type="SAM" id="SignalP"/>
    </source>
</evidence>
<feature type="signal peptide" evidence="1">
    <location>
        <begin position="1"/>
        <end position="24"/>
    </location>
</feature>
<dbReference type="Proteomes" id="UP000266841">
    <property type="component" value="Unassembled WGS sequence"/>
</dbReference>
<organism evidence="2 3">
    <name type="scientific">Thalassiosira oceanica</name>
    <name type="common">Marine diatom</name>
    <dbReference type="NCBI Taxonomy" id="159749"/>
    <lineage>
        <taxon>Eukaryota</taxon>
        <taxon>Sar</taxon>
        <taxon>Stramenopiles</taxon>
        <taxon>Ochrophyta</taxon>
        <taxon>Bacillariophyta</taxon>
        <taxon>Coscinodiscophyceae</taxon>
        <taxon>Thalassiosirophycidae</taxon>
        <taxon>Thalassiosirales</taxon>
        <taxon>Thalassiosiraceae</taxon>
        <taxon>Thalassiosira</taxon>
    </lineage>
</organism>
<comment type="caution">
    <text evidence="2">The sequence shown here is derived from an EMBL/GenBank/DDBJ whole genome shotgun (WGS) entry which is preliminary data.</text>
</comment>